<protein>
    <submittedName>
        <fullName evidence="1">Uncharacterized protein</fullName>
    </submittedName>
</protein>
<evidence type="ECO:0000313" key="1">
    <source>
        <dbReference type="EMBL" id="MUH72017.1"/>
    </source>
</evidence>
<comment type="caution">
    <text evidence="1">The sequence shown here is derived from an EMBL/GenBank/DDBJ whole genome shotgun (WGS) entry which is preliminary data.</text>
</comment>
<accession>A0A6N8FA78</accession>
<evidence type="ECO:0000313" key="2">
    <source>
        <dbReference type="Proteomes" id="UP000439994"/>
    </source>
</evidence>
<name>A0A6N8FA78_9GAMM</name>
<reference evidence="1 2" key="1">
    <citation type="submission" date="2019-11" db="EMBL/GenBank/DDBJ databases">
        <title>P. haliotis isolates from Z. marina roots.</title>
        <authorList>
            <person name="Cohen M."/>
            <person name="Jospin G."/>
            <person name="Eisen J.A."/>
            <person name="Coil D.A."/>
        </authorList>
    </citation>
    <scope>NUCLEOTIDE SEQUENCE [LARGE SCALE GENOMIC DNA]</scope>
    <source>
        <strain evidence="1 2">UCD-MCMsp1aY</strain>
    </source>
</reference>
<dbReference type="Proteomes" id="UP000439994">
    <property type="component" value="Unassembled WGS sequence"/>
</dbReference>
<gene>
    <name evidence="1" type="ORF">GNP35_05705</name>
</gene>
<dbReference type="RefSeq" id="WP_155695228.1">
    <property type="nucleotide sequence ID" value="NZ_WOCD01000003.1"/>
</dbReference>
<organism evidence="1 2">
    <name type="scientific">Psychrosphaera haliotis</name>
    <dbReference type="NCBI Taxonomy" id="555083"/>
    <lineage>
        <taxon>Bacteria</taxon>
        <taxon>Pseudomonadati</taxon>
        <taxon>Pseudomonadota</taxon>
        <taxon>Gammaproteobacteria</taxon>
        <taxon>Alteromonadales</taxon>
        <taxon>Pseudoalteromonadaceae</taxon>
        <taxon>Psychrosphaera</taxon>
    </lineage>
</organism>
<dbReference type="EMBL" id="WOCD01000003">
    <property type="protein sequence ID" value="MUH72017.1"/>
    <property type="molecule type" value="Genomic_DNA"/>
</dbReference>
<dbReference type="AlphaFoldDB" id="A0A6N8FA78"/>
<dbReference type="OrthoDB" id="8592692at2"/>
<keyword evidence="2" id="KW-1185">Reference proteome</keyword>
<proteinExistence type="predicted"/>
<sequence length="65" mass="6818">MCVIKFQDAGKSCSDSTECEGACLSVRSDARIGDAVEGACAISSDPCGRFLPLRDGKVSAEMWAD</sequence>